<dbReference type="PANTHER" id="PTHR48100:SF62">
    <property type="entry name" value="GLUCOSYL-3-PHOSPHOGLYCERATE PHOSPHATASE"/>
    <property type="match status" value="1"/>
</dbReference>
<reference evidence="1 2" key="1">
    <citation type="journal article" date="2013" name="Genome Announc.">
        <title>Draft Genome Sequence of Sphingobium quisquiliarum Strain P25T, a Novel Hexachlorocyclohexane (HCH)-Degrading Bacterium Isolated from an HCH Dumpsite.</title>
        <authorList>
            <person name="Kumar Singh A."/>
            <person name="Sangwan N."/>
            <person name="Sharma A."/>
            <person name="Gupta V."/>
            <person name="Khurana J.P."/>
            <person name="Lal R."/>
        </authorList>
    </citation>
    <scope>NUCLEOTIDE SEQUENCE [LARGE SCALE GENOMIC DNA]</scope>
    <source>
        <strain evidence="1 2">P25</strain>
    </source>
</reference>
<dbReference type="CDD" id="cd07067">
    <property type="entry name" value="HP_PGM_like"/>
    <property type="match status" value="1"/>
</dbReference>
<proteinExistence type="predicted"/>
<name>T0GZ48_9SPHN</name>
<keyword evidence="2" id="KW-1185">Reference proteome</keyword>
<dbReference type="EMBL" id="ATHO01000102">
    <property type="protein sequence ID" value="EQB06002.1"/>
    <property type="molecule type" value="Genomic_DNA"/>
</dbReference>
<protein>
    <recommendedName>
        <fullName evidence="3">Phosphoglycerate mutase</fullName>
    </recommendedName>
</protein>
<dbReference type="PIRSF" id="PIRSF000709">
    <property type="entry name" value="6PFK_2-Ptase"/>
    <property type="match status" value="1"/>
</dbReference>
<dbReference type="GO" id="GO:0005737">
    <property type="term" value="C:cytoplasm"/>
    <property type="evidence" value="ECO:0007669"/>
    <property type="project" value="TreeGrafter"/>
</dbReference>
<dbReference type="SUPFAM" id="SSF53254">
    <property type="entry name" value="Phosphoglycerate mutase-like"/>
    <property type="match status" value="1"/>
</dbReference>
<dbReference type="Gene3D" id="3.40.50.1240">
    <property type="entry name" value="Phosphoglycerate mutase-like"/>
    <property type="match status" value="1"/>
</dbReference>
<gene>
    <name evidence="1" type="ORF">L288_11840</name>
</gene>
<dbReference type="InterPro" id="IPR013078">
    <property type="entry name" value="His_Pase_superF_clade-1"/>
</dbReference>
<dbReference type="Pfam" id="PF00300">
    <property type="entry name" value="His_Phos_1"/>
    <property type="match status" value="1"/>
</dbReference>
<dbReference type="InterPro" id="IPR029033">
    <property type="entry name" value="His_PPase_superfam"/>
</dbReference>
<evidence type="ECO:0000313" key="2">
    <source>
        <dbReference type="Proteomes" id="UP000015525"/>
    </source>
</evidence>
<dbReference type="PATRIC" id="fig|1329909.3.peg.2293"/>
<sequence>MHGEFGRLLSGRAGAAALTGAGRAQAENVASWRGLGELTAIHASPRQRTVETATIIARALGLEVEIVAALDEIDFGEWNGKSFAELSDDPMWREWNSSRSTSPTPGGETMKAAVERAVRHLEDMAAARPGASILCVTHCDIIRGVMAHYLGLSLDNLLRFDVDPGSISTIMAGPEGRCVTRLNEVPA</sequence>
<comment type="caution">
    <text evidence="1">The sequence shown here is derived from an EMBL/GenBank/DDBJ whole genome shotgun (WGS) entry which is preliminary data.</text>
</comment>
<dbReference type="Proteomes" id="UP000015525">
    <property type="component" value="Unassembled WGS sequence"/>
</dbReference>
<evidence type="ECO:0000313" key="1">
    <source>
        <dbReference type="EMBL" id="EQB06002.1"/>
    </source>
</evidence>
<dbReference type="GO" id="GO:0016791">
    <property type="term" value="F:phosphatase activity"/>
    <property type="evidence" value="ECO:0007669"/>
    <property type="project" value="TreeGrafter"/>
</dbReference>
<dbReference type="PANTHER" id="PTHR48100">
    <property type="entry name" value="BROAD-SPECIFICITY PHOSPHATASE YOR283W-RELATED"/>
    <property type="match status" value="1"/>
</dbReference>
<evidence type="ECO:0008006" key="3">
    <source>
        <dbReference type="Google" id="ProtNLM"/>
    </source>
</evidence>
<dbReference type="InterPro" id="IPR050275">
    <property type="entry name" value="PGM_Phosphatase"/>
</dbReference>
<dbReference type="AlphaFoldDB" id="T0GZ48"/>
<accession>T0GZ48</accession>
<organism evidence="1 2">
    <name type="scientific">Sphingobium quisquiliarum P25</name>
    <dbReference type="NCBI Taxonomy" id="1329909"/>
    <lineage>
        <taxon>Bacteria</taxon>
        <taxon>Pseudomonadati</taxon>
        <taxon>Pseudomonadota</taxon>
        <taxon>Alphaproteobacteria</taxon>
        <taxon>Sphingomonadales</taxon>
        <taxon>Sphingomonadaceae</taxon>
        <taxon>Sphingobium</taxon>
    </lineage>
</organism>